<comment type="caution">
    <text evidence="1">The sequence shown here is derived from an EMBL/GenBank/DDBJ whole genome shotgun (WGS) entry which is preliminary data.</text>
</comment>
<protein>
    <submittedName>
        <fullName evidence="1">Uncharacterized protein</fullName>
    </submittedName>
</protein>
<evidence type="ECO:0000313" key="2">
    <source>
        <dbReference type="Proteomes" id="UP001206925"/>
    </source>
</evidence>
<sequence length="122" mass="12639">MHLSCCMSTFPEKTATATVLIALSDGEEITKTAMVHDCQGWTTVVRVSGGDGHRRSNNLVSAMGNGGEDGGQCSMKAGGCHRGVGQEDVCVGCGDGGRCTVVLDGQDEEVVTVVFDGEDDAR</sequence>
<dbReference type="Proteomes" id="UP001206925">
    <property type="component" value="Unassembled WGS sequence"/>
</dbReference>
<proteinExistence type="predicted"/>
<organism evidence="1 2">
    <name type="scientific">Ambrosia artemisiifolia</name>
    <name type="common">Common ragweed</name>
    <dbReference type="NCBI Taxonomy" id="4212"/>
    <lineage>
        <taxon>Eukaryota</taxon>
        <taxon>Viridiplantae</taxon>
        <taxon>Streptophyta</taxon>
        <taxon>Embryophyta</taxon>
        <taxon>Tracheophyta</taxon>
        <taxon>Spermatophyta</taxon>
        <taxon>Magnoliopsida</taxon>
        <taxon>eudicotyledons</taxon>
        <taxon>Gunneridae</taxon>
        <taxon>Pentapetalae</taxon>
        <taxon>asterids</taxon>
        <taxon>campanulids</taxon>
        <taxon>Asterales</taxon>
        <taxon>Asteraceae</taxon>
        <taxon>Asteroideae</taxon>
        <taxon>Heliantheae alliance</taxon>
        <taxon>Heliantheae</taxon>
        <taxon>Ambrosia</taxon>
    </lineage>
</organism>
<dbReference type="AlphaFoldDB" id="A0AAD5GMD3"/>
<evidence type="ECO:0000313" key="1">
    <source>
        <dbReference type="EMBL" id="KAI7744958.1"/>
    </source>
</evidence>
<name>A0AAD5GMD3_AMBAR</name>
<gene>
    <name evidence="1" type="ORF">M8C21_027079</name>
</gene>
<accession>A0AAD5GMD3</accession>
<reference evidence="1" key="1">
    <citation type="submission" date="2022-06" db="EMBL/GenBank/DDBJ databases">
        <title>Uncovering the hologenomic basis of an extraordinary plant invasion.</title>
        <authorList>
            <person name="Bieker V.C."/>
            <person name="Martin M.D."/>
            <person name="Gilbert T."/>
            <person name="Hodgins K."/>
            <person name="Battlay P."/>
            <person name="Petersen B."/>
            <person name="Wilson J."/>
        </authorList>
    </citation>
    <scope>NUCLEOTIDE SEQUENCE</scope>
    <source>
        <strain evidence="1">AA19_3_7</strain>
        <tissue evidence="1">Leaf</tissue>
    </source>
</reference>
<keyword evidence="2" id="KW-1185">Reference proteome</keyword>
<dbReference type="EMBL" id="JAMZMK010007403">
    <property type="protein sequence ID" value="KAI7744958.1"/>
    <property type="molecule type" value="Genomic_DNA"/>
</dbReference>